<dbReference type="Gene3D" id="1.20.140.10">
    <property type="entry name" value="Butyryl-CoA Dehydrogenase, subunit A, domain 3"/>
    <property type="match status" value="1"/>
</dbReference>
<evidence type="ECO:0000256" key="3">
    <source>
        <dbReference type="ARBA" id="ARBA00022827"/>
    </source>
</evidence>
<comment type="cofactor">
    <cofactor evidence="4">
        <name>FAD</name>
        <dbReference type="ChEBI" id="CHEBI:57692"/>
    </cofactor>
</comment>
<comment type="similarity">
    <text evidence="1 4">Belongs to the acyl-CoA dehydrogenase family.</text>
</comment>
<dbReference type="Pfam" id="PF18158">
    <property type="entry name" value="AidB_N"/>
    <property type="match status" value="1"/>
</dbReference>
<protein>
    <submittedName>
        <fullName evidence="9">Acyl-CoA dehydrogenase</fullName>
    </submittedName>
</protein>
<accession>A0AA37S8S1</accession>
<dbReference type="Pfam" id="PF00441">
    <property type="entry name" value="Acyl-CoA_dh_1"/>
    <property type="match status" value="1"/>
</dbReference>
<evidence type="ECO:0000259" key="8">
    <source>
        <dbReference type="Pfam" id="PF18158"/>
    </source>
</evidence>
<reference evidence="9" key="2">
    <citation type="submission" date="2023-01" db="EMBL/GenBank/DDBJ databases">
        <title>Draft genome sequence of Litoribrevibacter albus strain NBRC 110071.</title>
        <authorList>
            <person name="Sun Q."/>
            <person name="Mori K."/>
        </authorList>
    </citation>
    <scope>NUCLEOTIDE SEQUENCE</scope>
    <source>
        <strain evidence="9">NBRC 110071</strain>
    </source>
</reference>
<dbReference type="Pfam" id="PF02770">
    <property type="entry name" value="Acyl-CoA_dh_M"/>
    <property type="match status" value="1"/>
</dbReference>
<evidence type="ECO:0000256" key="2">
    <source>
        <dbReference type="ARBA" id="ARBA00022630"/>
    </source>
</evidence>
<keyword evidence="4" id="KW-0560">Oxidoreductase</keyword>
<sequence>MTHHSSNNNNNQSNKNQNNNSQVLSETHEVFNQLHPLENQNIYTQDTALQEAVARNGGSWANEELSQFGKLTGSSDVIEWGFLANKHKPSFKTHDRFGRRVDQVDFHPSYHHLMQQSIEHGLHSSPWTHPQSGAHVARAAKTYMQSQVEAGHGCPITMTFACTPTFLKQPNVAKEWLPKIHSTHYDPSNKPYFEKSGLTIGMGMTEKQGGSDVRANTTRATPVAQPGPGELYQLVGHKWFLSAPMCDGFLVLAQAEGGLSCFLVPRWQPDGTRNPLHVQQLKDKMGNVSNASSEVEFRGAVAWLIGDEGRGVANILEMVALTRFDCMIGSSAGMRQAVSQIIHHAQHRSVFGNTLIDQPLMQNVLADLALESEAAMSLSFRMARALDNMATDEHEALLLRIGTAVGKYWICKRTPAHAYEAMECIGGAAVMEDCIMPRLYREAPINAIWEGSGNVQCLDVLRAIQKSPKTLDALLHELNSAHGKNSDFDLAFNQANNMLKDLSSFESQGRIIVEKLATLLQASVLINAGNEMVSDLFCAARLNPDAGNLFGTIPTQNINKFNLKDYISRASL</sequence>
<dbReference type="InterPro" id="IPR009075">
    <property type="entry name" value="AcylCo_DH/oxidase_C"/>
</dbReference>
<keyword evidence="3 4" id="KW-0274">FAD</keyword>
<feature type="domain" description="Adaptive response protein AidB N-terminal" evidence="8">
    <location>
        <begin position="32"/>
        <end position="187"/>
    </location>
</feature>
<dbReference type="SUPFAM" id="SSF47203">
    <property type="entry name" value="Acyl-CoA dehydrogenase C-terminal domain-like"/>
    <property type="match status" value="1"/>
</dbReference>
<dbReference type="InterPro" id="IPR036250">
    <property type="entry name" value="AcylCo_DH-like_C"/>
</dbReference>
<name>A0AA37S8S1_9GAMM</name>
<dbReference type="AlphaFoldDB" id="A0AA37S8S1"/>
<evidence type="ECO:0000313" key="9">
    <source>
        <dbReference type="EMBL" id="GLQ31327.1"/>
    </source>
</evidence>
<evidence type="ECO:0000259" key="6">
    <source>
        <dbReference type="Pfam" id="PF00441"/>
    </source>
</evidence>
<evidence type="ECO:0000256" key="5">
    <source>
        <dbReference type="SAM" id="MobiDB-lite"/>
    </source>
</evidence>
<dbReference type="PANTHER" id="PTHR42707:SF3">
    <property type="entry name" value="ACYL-COA DEHYDROGENASE AIDB-RELATED"/>
    <property type="match status" value="1"/>
</dbReference>
<keyword evidence="10" id="KW-1185">Reference proteome</keyword>
<keyword evidence="2 4" id="KW-0285">Flavoprotein</keyword>
<gene>
    <name evidence="9" type="ORF">GCM10007876_18060</name>
</gene>
<dbReference type="InterPro" id="IPR041504">
    <property type="entry name" value="AidB_N"/>
</dbReference>
<organism evidence="9 10">
    <name type="scientific">Litoribrevibacter albus</name>
    <dbReference type="NCBI Taxonomy" id="1473156"/>
    <lineage>
        <taxon>Bacteria</taxon>
        <taxon>Pseudomonadati</taxon>
        <taxon>Pseudomonadota</taxon>
        <taxon>Gammaproteobacteria</taxon>
        <taxon>Oceanospirillales</taxon>
        <taxon>Oceanospirillaceae</taxon>
        <taxon>Litoribrevibacter</taxon>
    </lineage>
</organism>
<dbReference type="InterPro" id="IPR009100">
    <property type="entry name" value="AcylCoA_DH/oxidase_NM_dom_sf"/>
</dbReference>
<dbReference type="NCBIfam" id="NF008594">
    <property type="entry name" value="PRK11561.1"/>
    <property type="match status" value="1"/>
</dbReference>
<feature type="region of interest" description="Disordered" evidence="5">
    <location>
        <begin position="1"/>
        <end position="20"/>
    </location>
</feature>
<dbReference type="Gene3D" id="2.40.110.20">
    <property type="match status" value="1"/>
</dbReference>
<dbReference type="Gene3D" id="6.10.250.600">
    <property type="match status" value="1"/>
</dbReference>
<dbReference type="Proteomes" id="UP001161389">
    <property type="component" value="Unassembled WGS sequence"/>
</dbReference>
<evidence type="ECO:0000256" key="4">
    <source>
        <dbReference type="RuleBase" id="RU362125"/>
    </source>
</evidence>
<evidence type="ECO:0000313" key="10">
    <source>
        <dbReference type="Proteomes" id="UP001161389"/>
    </source>
</evidence>
<dbReference type="RefSeq" id="WP_284380896.1">
    <property type="nucleotide sequence ID" value="NZ_BSNM01000011.1"/>
</dbReference>
<dbReference type="GO" id="GO:0003995">
    <property type="term" value="F:acyl-CoA dehydrogenase activity"/>
    <property type="evidence" value="ECO:0007669"/>
    <property type="project" value="TreeGrafter"/>
</dbReference>
<comment type="caution">
    <text evidence="9">The sequence shown here is derived from an EMBL/GenBank/DDBJ whole genome shotgun (WGS) entry which is preliminary data.</text>
</comment>
<dbReference type="InterPro" id="IPR006091">
    <property type="entry name" value="Acyl-CoA_Oxase/DH_mid-dom"/>
</dbReference>
<reference evidence="9" key="1">
    <citation type="journal article" date="2014" name="Int. J. Syst. Evol. Microbiol.">
        <title>Complete genome sequence of Corynebacterium casei LMG S-19264T (=DSM 44701T), isolated from a smear-ripened cheese.</title>
        <authorList>
            <consortium name="US DOE Joint Genome Institute (JGI-PGF)"/>
            <person name="Walter F."/>
            <person name="Albersmeier A."/>
            <person name="Kalinowski J."/>
            <person name="Ruckert C."/>
        </authorList>
    </citation>
    <scope>NUCLEOTIDE SEQUENCE</scope>
    <source>
        <strain evidence="9">NBRC 110071</strain>
    </source>
</reference>
<proteinExistence type="inferred from homology"/>
<dbReference type="EMBL" id="BSNM01000011">
    <property type="protein sequence ID" value="GLQ31327.1"/>
    <property type="molecule type" value="Genomic_DNA"/>
</dbReference>
<dbReference type="InterPro" id="IPR052904">
    <property type="entry name" value="Acyl-CoA_dehydrogenase-like"/>
</dbReference>
<evidence type="ECO:0000259" key="7">
    <source>
        <dbReference type="Pfam" id="PF02770"/>
    </source>
</evidence>
<dbReference type="PANTHER" id="PTHR42707">
    <property type="entry name" value="ACYL-COA DEHYDROGENASE"/>
    <property type="match status" value="1"/>
</dbReference>
<evidence type="ECO:0000256" key="1">
    <source>
        <dbReference type="ARBA" id="ARBA00009347"/>
    </source>
</evidence>
<feature type="domain" description="Acyl-CoA dehydrogenase/oxidase C-terminal" evidence="6">
    <location>
        <begin position="309"/>
        <end position="464"/>
    </location>
</feature>
<dbReference type="SUPFAM" id="SSF56645">
    <property type="entry name" value="Acyl-CoA dehydrogenase NM domain-like"/>
    <property type="match status" value="1"/>
</dbReference>
<feature type="domain" description="Acyl-CoA oxidase/dehydrogenase middle" evidence="7">
    <location>
        <begin position="202"/>
        <end position="298"/>
    </location>
</feature>